<dbReference type="EMBL" id="MGEA01000055">
    <property type="protein sequence ID" value="OGL73573.1"/>
    <property type="molecule type" value="Genomic_DNA"/>
</dbReference>
<dbReference type="Pfam" id="PF12666">
    <property type="entry name" value="PrgI"/>
    <property type="match status" value="1"/>
</dbReference>
<keyword evidence="1" id="KW-0472">Membrane</keyword>
<evidence type="ECO:0000313" key="2">
    <source>
        <dbReference type="EMBL" id="OGL73573.1"/>
    </source>
</evidence>
<feature type="transmembrane region" description="Helical" evidence="1">
    <location>
        <begin position="44"/>
        <end position="63"/>
    </location>
</feature>
<comment type="caution">
    <text evidence="2">The sequence shown here is derived from an EMBL/GenBank/DDBJ whole genome shotgun (WGS) entry which is preliminary data.</text>
</comment>
<evidence type="ECO:0000313" key="3">
    <source>
        <dbReference type="Proteomes" id="UP000177088"/>
    </source>
</evidence>
<accession>A0A1F7U5N3</accession>
<name>A0A1F7U5N3_9BACT</name>
<sequence length="142" mass="16024">MKYAVPQFIDNEDKVLGPITVRQFLIMMATSATCFVAYKTLDFVGFVAYASFITILGGIVAFTRINGMPFHYFLLNLVQTWRRPGKRIWNKAVSDAQLRVYIIETPPPPPRKRLVKEALGISKLTELSLIVNTGGVYNPDQL</sequence>
<proteinExistence type="predicted"/>
<evidence type="ECO:0000256" key="1">
    <source>
        <dbReference type="SAM" id="Phobius"/>
    </source>
</evidence>
<protein>
    <recommendedName>
        <fullName evidence="4">PrgI family protein</fullName>
    </recommendedName>
</protein>
<keyword evidence="1" id="KW-0812">Transmembrane</keyword>
<dbReference type="InterPro" id="IPR024414">
    <property type="entry name" value="Uncharacterised_PrgI"/>
</dbReference>
<organism evidence="2 3">
    <name type="scientific">Candidatus Uhrbacteria bacterium RIFCSPHIGHO2_02_FULL_60_10</name>
    <dbReference type="NCBI Taxonomy" id="1802392"/>
    <lineage>
        <taxon>Bacteria</taxon>
        <taxon>Candidatus Uhriibacteriota</taxon>
    </lineage>
</organism>
<dbReference type="AlphaFoldDB" id="A0A1F7U5N3"/>
<dbReference type="Proteomes" id="UP000177088">
    <property type="component" value="Unassembled WGS sequence"/>
</dbReference>
<reference evidence="2 3" key="1">
    <citation type="journal article" date="2016" name="Nat. Commun.">
        <title>Thousands of microbial genomes shed light on interconnected biogeochemical processes in an aquifer system.</title>
        <authorList>
            <person name="Anantharaman K."/>
            <person name="Brown C.T."/>
            <person name="Hug L.A."/>
            <person name="Sharon I."/>
            <person name="Castelle C.J."/>
            <person name="Probst A.J."/>
            <person name="Thomas B.C."/>
            <person name="Singh A."/>
            <person name="Wilkins M.J."/>
            <person name="Karaoz U."/>
            <person name="Brodie E.L."/>
            <person name="Williams K.H."/>
            <person name="Hubbard S.S."/>
            <person name="Banfield J.F."/>
        </authorList>
    </citation>
    <scope>NUCLEOTIDE SEQUENCE [LARGE SCALE GENOMIC DNA]</scope>
</reference>
<evidence type="ECO:0008006" key="4">
    <source>
        <dbReference type="Google" id="ProtNLM"/>
    </source>
</evidence>
<keyword evidence="1" id="KW-1133">Transmembrane helix</keyword>
<gene>
    <name evidence="2" type="ORF">A3C96_01915</name>
</gene>
<feature type="transmembrane region" description="Helical" evidence="1">
    <location>
        <begin position="21"/>
        <end position="38"/>
    </location>
</feature>